<feature type="compositionally biased region" description="Polar residues" evidence="1">
    <location>
        <begin position="56"/>
        <end position="66"/>
    </location>
</feature>
<feature type="region of interest" description="Disordered" evidence="1">
    <location>
        <begin position="43"/>
        <end position="66"/>
    </location>
</feature>
<evidence type="ECO:0000313" key="2">
    <source>
        <dbReference type="EMBL" id="KAJ8399760.1"/>
    </source>
</evidence>
<proteinExistence type="predicted"/>
<dbReference type="EMBL" id="JAINUG010000081">
    <property type="protein sequence ID" value="KAJ8399760.1"/>
    <property type="molecule type" value="Genomic_DNA"/>
</dbReference>
<gene>
    <name evidence="2" type="ORF">AAFF_G00408650</name>
</gene>
<sequence>MRVYHCRTDVDVALAQCIFQRALGSWRSGGEFQRPAEVIDQRLGGRDDVTLADPQRPSSLPQLMES</sequence>
<name>A0AAD7SC35_9TELE</name>
<protein>
    <submittedName>
        <fullName evidence="2">Uncharacterized protein</fullName>
    </submittedName>
</protein>
<dbReference type="Proteomes" id="UP001221898">
    <property type="component" value="Unassembled WGS sequence"/>
</dbReference>
<keyword evidence="3" id="KW-1185">Reference proteome</keyword>
<organism evidence="2 3">
    <name type="scientific">Aldrovandia affinis</name>
    <dbReference type="NCBI Taxonomy" id="143900"/>
    <lineage>
        <taxon>Eukaryota</taxon>
        <taxon>Metazoa</taxon>
        <taxon>Chordata</taxon>
        <taxon>Craniata</taxon>
        <taxon>Vertebrata</taxon>
        <taxon>Euteleostomi</taxon>
        <taxon>Actinopterygii</taxon>
        <taxon>Neopterygii</taxon>
        <taxon>Teleostei</taxon>
        <taxon>Notacanthiformes</taxon>
        <taxon>Halosauridae</taxon>
        <taxon>Aldrovandia</taxon>
    </lineage>
</organism>
<accession>A0AAD7SC35</accession>
<evidence type="ECO:0000256" key="1">
    <source>
        <dbReference type="SAM" id="MobiDB-lite"/>
    </source>
</evidence>
<evidence type="ECO:0000313" key="3">
    <source>
        <dbReference type="Proteomes" id="UP001221898"/>
    </source>
</evidence>
<reference evidence="2" key="1">
    <citation type="journal article" date="2023" name="Science">
        <title>Genome structures resolve the early diversification of teleost fishes.</title>
        <authorList>
            <person name="Parey E."/>
            <person name="Louis A."/>
            <person name="Montfort J."/>
            <person name="Bouchez O."/>
            <person name="Roques C."/>
            <person name="Iampietro C."/>
            <person name="Lluch J."/>
            <person name="Castinel A."/>
            <person name="Donnadieu C."/>
            <person name="Desvignes T."/>
            <person name="Floi Bucao C."/>
            <person name="Jouanno E."/>
            <person name="Wen M."/>
            <person name="Mejri S."/>
            <person name="Dirks R."/>
            <person name="Jansen H."/>
            <person name="Henkel C."/>
            <person name="Chen W.J."/>
            <person name="Zahm M."/>
            <person name="Cabau C."/>
            <person name="Klopp C."/>
            <person name="Thompson A.W."/>
            <person name="Robinson-Rechavi M."/>
            <person name="Braasch I."/>
            <person name="Lecointre G."/>
            <person name="Bobe J."/>
            <person name="Postlethwait J.H."/>
            <person name="Berthelot C."/>
            <person name="Roest Crollius H."/>
            <person name="Guiguen Y."/>
        </authorList>
    </citation>
    <scope>NUCLEOTIDE SEQUENCE</scope>
    <source>
        <strain evidence="2">NC1722</strain>
    </source>
</reference>
<dbReference type="AlphaFoldDB" id="A0AAD7SC35"/>
<comment type="caution">
    <text evidence="2">The sequence shown here is derived from an EMBL/GenBank/DDBJ whole genome shotgun (WGS) entry which is preliminary data.</text>
</comment>